<evidence type="ECO:0000313" key="5">
    <source>
        <dbReference type="Proteomes" id="UP001060164"/>
    </source>
</evidence>
<organism evidence="4 5">
    <name type="scientific">Ruminococcus gauvreauii</name>
    <dbReference type="NCBI Taxonomy" id="438033"/>
    <lineage>
        <taxon>Bacteria</taxon>
        <taxon>Bacillati</taxon>
        <taxon>Bacillota</taxon>
        <taxon>Clostridia</taxon>
        <taxon>Eubacteriales</taxon>
        <taxon>Oscillospiraceae</taxon>
        <taxon>Ruminococcus</taxon>
    </lineage>
</organism>
<dbReference type="EMBL" id="CP102290">
    <property type="protein sequence ID" value="UWP57945.1"/>
    <property type="molecule type" value="Genomic_DNA"/>
</dbReference>
<dbReference type="SMART" id="SM00052">
    <property type="entry name" value="EAL"/>
    <property type="match status" value="1"/>
</dbReference>
<protein>
    <submittedName>
        <fullName evidence="4">GGDEF domain-containing protein</fullName>
    </submittedName>
</protein>
<name>A0ABY5VBZ0_9FIRM</name>
<dbReference type="SMART" id="SM00267">
    <property type="entry name" value="GGDEF"/>
    <property type="match status" value="1"/>
</dbReference>
<sequence>MKWSKTFIVRGAQIGLLSVILVVVFTASVWNAAQLRIVLSTSTKEYLNDVTTQTAGDIKDTIQHKMTELELLSDSVSRFDSVKDGGSLSEYLDSKARTQEFDPLAVFDRNGNSVFSESEVFADKREQKALLQMDSVQSSFEGEVCASYLGGKTIVYSVPIYENDKVTGVLIGGRSKENMQRMIASKSFDGNALSCIIGSDGQVVISPEDLNPFMQLDDIFESDEKVAAEIREMQENMRTGKDGMLKFTAVTQDELYLAYNGLGINDWILLTIIPADIISGGAERYIFQSFIIVGVTIVFFSLFLFAVFRFYNDYRKQLERSAFTDPVTGGMNNAAFQMKFREMSHIIKPFEYAVVLLDVKGFKMINERFGIDAANDILRYFHRVLERHMREEAQEFAARSESDHFLLCLKEHDPETIRTRLDRIIEDINSFRGVDLPNCQFSFKQGACLVEDPAMEITLLQDRARAAYQNQGSGLQQECSFYDNSFMDKLRKEHELNELFDHSIQDHDFQIYLQPKVGLRDNRLEGAEALVRWNHPQRGIISPADFIPLFERSDKICKLDLYVFQEVCKLMNSWIKEGKKPVPISVNLSRQHFWNAGFLDRFAEIAGEYEIPRGLIEFELTESIFFDRQRIKMVQESIRQMHAMGFLCSLDDFGSGFSSLGLLKEFDVDTLKLDRSFFLNIADDRGQEIIGCLIALAGKLKVQTVAEGIETPKQLEYLRSVHCDMVQGYIFSKPLPAAEFERWAVQYII</sequence>
<dbReference type="SUPFAM" id="SSF141868">
    <property type="entry name" value="EAL domain-like"/>
    <property type="match status" value="1"/>
</dbReference>
<evidence type="ECO:0000259" key="3">
    <source>
        <dbReference type="PROSITE" id="PS50887"/>
    </source>
</evidence>
<dbReference type="Pfam" id="PF00563">
    <property type="entry name" value="EAL"/>
    <property type="match status" value="1"/>
</dbReference>
<dbReference type="PANTHER" id="PTHR33121">
    <property type="entry name" value="CYCLIC DI-GMP PHOSPHODIESTERASE PDEF"/>
    <property type="match status" value="1"/>
</dbReference>
<keyword evidence="1" id="KW-0812">Transmembrane</keyword>
<dbReference type="Gene3D" id="3.30.450.20">
    <property type="entry name" value="PAS domain"/>
    <property type="match status" value="1"/>
</dbReference>
<dbReference type="InterPro" id="IPR001633">
    <property type="entry name" value="EAL_dom"/>
</dbReference>
<keyword evidence="1" id="KW-1133">Transmembrane helix</keyword>
<dbReference type="InterPro" id="IPR043128">
    <property type="entry name" value="Rev_trsase/Diguanyl_cyclase"/>
</dbReference>
<keyword evidence="5" id="KW-1185">Reference proteome</keyword>
<dbReference type="Gene3D" id="3.30.70.270">
    <property type="match status" value="1"/>
</dbReference>
<feature type="transmembrane region" description="Helical" evidence="1">
    <location>
        <begin position="285"/>
        <end position="311"/>
    </location>
</feature>
<dbReference type="PROSITE" id="PS50887">
    <property type="entry name" value="GGDEF"/>
    <property type="match status" value="1"/>
</dbReference>
<dbReference type="RefSeq" id="WP_044983208.1">
    <property type="nucleotide sequence ID" value="NZ_CABLBR010000011.1"/>
</dbReference>
<evidence type="ECO:0000313" key="4">
    <source>
        <dbReference type="EMBL" id="UWP57945.1"/>
    </source>
</evidence>
<dbReference type="SUPFAM" id="SSF55073">
    <property type="entry name" value="Nucleotide cyclase"/>
    <property type="match status" value="1"/>
</dbReference>
<proteinExistence type="predicted"/>
<dbReference type="InterPro" id="IPR029787">
    <property type="entry name" value="Nucleotide_cyclase"/>
</dbReference>
<evidence type="ECO:0000256" key="1">
    <source>
        <dbReference type="SAM" id="Phobius"/>
    </source>
</evidence>
<dbReference type="InterPro" id="IPR050706">
    <property type="entry name" value="Cyclic-di-GMP_PDE-like"/>
</dbReference>
<dbReference type="InterPro" id="IPR000160">
    <property type="entry name" value="GGDEF_dom"/>
</dbReference>
<accession>A0ABY5VBZ0</accession>
<feature type="domain" description="EAL" evidence="2">
    <location>
        <begin position="493"/>
        <end position="748"/>
    </location>
</feature>
<gene>
    <name evidence="4" type="ORF">NQ502_11090</name>
</gene>
<feature type="transmembrane region" description="Helical" evidence="1">
    <location>
        <begin position="7"/>
        <end position="30"/>
    </location>
</feature>
<dbReference type="PROSITE" id="PS50883">
    <property type="entry name" value="EAL"/>
    <property type="match status" value="1"/>
</dbReference>
<dbReference type="PANTHER" id="PTHR33121:SF71">
    <property type="entry name" value="OXYGEN SENSOR PROTEIN DOSP"/>
    <property type="match status" value="1"/>
</dbReference>
<feature type="domain" description="GGDEF" evidence="3">
    <location>
        <begin position="350"/>
        <end position="484"/>
    </location>
</feature>
<dbReference type="InterPro" id="IPR035919">
    <property type="entry name" value="EAL_sf"/>
</dbReference>
<dbReference type="CDD" id="cd01948">
    <property type="entry name" value="EAL"/>
    <property type="match status" value="1"/>
</dbReference>
<dbReference type="Proteomes" id="UP001060164">
    <property type="component" value="Chromosome"/>
</dbReference>
<dbReference type="Pfam" id="PF00990">
    <property type="entry name" value="GGDEF"/>
    <property type="match status" value="1"/>
</dbReference>
<dbReference type="Gene3D" id="3.20.20.450">
    <property type="entry name" value="EAL domain"/>
    <property type="match status" value="1"/>
</dbReference>
<keyword evidence="1" id="KW-0472">Membrane</keyword>
<evidence type="ECO:0000259" key="2">
    <source>
        <dbReference type="PROSITE" id="PS50883"/>
    </source>
</evidence>
<reference evidence="4" key="1">
    <citation type="journal article" date="2022" name="Cell">
        <title>Design, construction, and in vivo augmentation of a complex gut microbiome.</title>
        <authorList>
            <person name="Cheng A.G."/>
            <person name="Ho P.Y."/>
            <person name="Aranda-Diaz A."/>
            <person name="Jain S."/>
            <person name="Yu F.B."/>
            <person name="Meng X."/>
            <person name="Wang M."/>
            <person name="Iakiviak M."/>
            <person name="Nagashima K."/>
            <person name="Zhao A."/>
            <person name="Murugkar P."/>
            <person name="Patil A."/>
            <person name="Atabakhsh K."/>
            <person name="Weakley A."/>
            <person name="Yan J."/>
            <person name="Brumbaugh A.R."/>
            <person name="Higginbottom S."/>
            <person name="Dimas A."/>
            <person name="Shiver A.L."/>
            <person name="Deutschbauer A."/>
            <person name="Neff N."/>
            <person name="Sonnenburg J.L."/>
            <person name="Huang K.C."/>
            <person name="Fischbach M.A."/>
        </authorList>
    </citation>
    <scope>NUCLEOTIDE SEQUENCE</scope>
    <source>
        <strain evidence="4">DSM 19829</strain>
    </source>
</reference>